<proteinExistence type="inferred from homology"/>
<evidence type="ECO:0000256" key="10">
    <source>
        <dbReference type="SAM" id="MobiDB-lite"/>
    </source>
</evidence>
<evidence type="ECO:0000256" key="4">
    <source>
        <dbReference type="ARBA" id="ARBA00022490"/>
    </source>
</evidence>
<dbReference type="GO" id="GO:0030286">
    <property type="term" value="C:dynein complex"/>
    <property type="evidence" value="ECO:0007669"/>
    <property type="project" value="UniProtKB-KW"/>
</dbReference>
<evidence type="ECO:0000256" key="3">
    <source>
        <dbReference type="ARBA" id="ARBA00016574"/>
    </source>
</evidence>
<dbReference type="SUPFAM" id="SSF74924">
    <property type="entry name" value="Cap-Gly domain"/>
    <property type="match status" value="1"/>
</dbReference>
<keyword evidence="5" id="KW-0493">Microtubule</keyword>
<feature type="coiled-coil region" evidence="9">
    <location>
        <begin position="294"/>
        <end position="573"/>
    </location>
</feature>
<comment type="subcellular location">
    <subcellularLocation>
        <location evidence="1">Cytoplasm</location>
        <location evidence="1">Cytoskeleton</location>
    </subcellularLocation>
</comment>
<reference evidence="13" key="1">
    <citation type="submission" date="2025-08" db="UniProtKB">
        <authorList>
            <consortium name="RefSeq"/>
        </authorList>
    </citation>
    <scope>IDENTIFICATION</scope>
</reference>
<evidence type="ECO:0000313" key="13">
    <source>
        <dbReference type="RefSeq" id="XP_011503579.1"/>
    </source>
</evidence>
<dbReference type="InterPro" id="IPR000938">
    <property type="entry name" value="CAP-Gly_domain"/>
</dbReference>
<feature type="compositionally biased region" description="Polar residues" evidence="10">
    <location>
        <begin position="132"/>
        <end position="161"/>
    </location>
</feature>
<accession>A0AAJ7E0W1</accession>
<evidence type="ECO:0000256" key="1">
    <source>
        <dbReference type="ARBA" id="ARBA00004245"/>
    </source>
</evidence>
<feature type="coiled-coil region" evidence="9">
    <location>
        <begin position="1000"/>
        <end position="1098"/>
    </location>
</feature>
<feature type="compositionally biased region" description="Low complexity" evidence="10">
    <location>
        <begin position="82"/>
        <end position="96"/>
    </location>
</feature>
<gene>
    <name evidence="13" type="primary">LOC105366712</name>
</gene>
<protein>
    <recommendedName>
        <fullName evidence="3">Dynactin subunit 1</fullName>
    </recommendedName>
</protein>
<sequence length="1316" mass="148338">MSLKIGQRVEIIGKGCQGVIAFIGHPLFATGKWIGVILDEPMGRNNGTIKGHFYFKCLENHGTFVRQSQLILIDESGNRTEPASPSSTATSGATTPDEVGASRARNRLTSAAVRQRNQPTAVRRKTSPALVIQQTEKLSGSRMSLAGSRTQLTVAPSTENLSAVGHERKDGGESHIPAPTASKRASFVEKIPSTSSPPGKKPKAPGDNDNTGFVETLKPQFVPGQAIGSSITSSTMEEKLSHLQLSQENENMRAQIRDLSERIEILRVKRMQDKDRMKDFEKIKLQLEQLIEFKSKVMESQASLQRELQRARQETRDAHAAREQYQDEMADLSETVEMATLDKEMAEEKAETLQIELEQLKEKLEEQTLDLEILRNEISDKMSGGTVITGATSFEVKQLEQQNARLRETLVRMRDLSAHEKHEFQKLQKDLEQKKSEILELSRTKEKLSARIEEMEHQISDLQEQVDAALGAEEMVEVLGERKMALEEKVAELEEAVTDLEALQDMSDQLAESSKELEMELREELDMALGAARDAQRQRDAALETLSDREMTITKFRELTQKLQEQCLDLQNRLQSNDSTRTAVKGTEQQLAEILDFQKTFAGTRAQTKAVDLELRRLDAEEARNHVKYLLSFMPPAFMNRGGDHDAILTLLFIPRMIQKTEILISQVRDKYKPLEKIDRTTIVKGHAVAQSAFKSRLCAHMYALQTALGCFESALSVCSPECMLKIGSSYPEMAAQEKSIDSLIELAKRDQLDENLIMEATERCCTYFLTMYGIYFGEENLTNQARLIVNGTRCLGSACEALCTEAGTIKNLIDGEQGDMGLLCQHIETVCDTVHQNLKSARRRVPREFSTISTPNEAHLGLSNDCYEEIFTCYKHALKLMKTLHDLTKSALQTILTSGDLDTGLSTAKLKEMAAISIEKIYDTDDIGAIATIKVSLSVIQKSSVNFAEKMAECESELAINGSTIQRKKENIEDNNPIYLRAQANRKELEETKILNGKLAARETDIREIKLALREKQEELSEMILRKELAEKRLATQQHEHELSIEKLKRNLEEIQSQWKRKEKEFEETMDHLQTDIDSLESERGELKERLKSICKKSGSSCTPGADGSLNSSISASYGPPIQDSLMHEKIQALREALKDEARQTQSLLCESLKQKLQSLPPLPKYDEKPKEDEKIKGLLQKKIELLREAKKLAFFPEVPDLTRRKLLLATDEPIFEKVLPIYKLLERNNNIRILKDRVDELTIQVREETVKRIFGGQAESQFAVFPARHVAAAMKPSSEQITAEVLIPHKGPSQVIEVPVGTRELRNIHMLLSY</sequence>
<name>A0AAJ7E0W1_9HYME</name>
<evidence type="ECO:0000259" key="11">
    <source>
        <dbReference type="PROSITE" id="PS50245"/>
    </source>
</evidence>
<evidence type="ECO:0000256" key="6">
    <source>
        <dbReference type="ARBA" id="ARBA00023017"/>
    </source>
</evidence>
<dbReference type="Proteomes" id="UP000695007">
    <property type="component" value="Unplaced"/>
</dbReference>
<dbReference type="RefSeq" id="XP_011503579.1">
    <property type="nucleotide sequence ID" value="XM_011505277.1"/>
</dbReference>
<dbReference type="PANTHER" id="PTHR18916">
    <property type="entry name" value="DYNACTIN 1-RELATED MICROTUBULE-BINDING"/>
    <property type="match status" value="1"/>
</dbReference>
<comment type="similarity">
    <text evidence="2">Belongs to the dynactin 150 kDa subunit family.</text>
</comment>
<dbReference type="InterPro" id="IPR036859">
    <property type="entry name" value="CAP-Gly_dom_sf"/>
</dbReference>
<dbReference type="SMART" id="SM01052">
    <property type="entry name" value="CAP_GLY"/>
    <property type="match status" value="1"/>
</dbReference>
<keyword evidence="12" id="KW-1185">Reference proteome</keyword>
<keyword evidence="4" id="KW-0963">Cytoplasm</keyword>
<dbReference type="Gene3D" id="2.30.30.190">
    <property type="entry name" value="CAP Gly-rich-like domain"/>
    <property type="match status" value="1"/>
</dbReference>
<evidence type="ECO:0000256" key="2">
    <source>
        <dbReference type="ARBA" id="ARBA00011010"/>
    </source>
</evidence>
<organism evidence="12 13">
    <name type="scientific">Ceratosolen solmsi marchali</name>
    <dbReference type="NCBI Taxonomy" id="326594"/>
    <lineage>
        <taxon>Eukaryota</taxon>
        <taxon>Metazoa</taxon>
        <taxon>Ecdysozoa</taxon>
        <taxon>Arthropoda</taxon>
        <taxon>Hexapoda</taxon>
        <taxon>Insecta</taxon>
        <taxon>Pterygota</taxon>
        <taxon>Neoptera</taxon>
        <taxon>Endopterygota</taxon>
        <taxon>Hymenoptera</taxon>
        <taxon>Apocrita</taxon>
        <taxon>Proctotrupomorpha</taxon>
        <taxon>Chalcidoidea</taxon>
        <taxon>Agaonidae</taxon>
        <taxon>Agaoninae</taxon>
        <taxon>Ceratosolen</taxon>
    </lineage>
</organism>
<dbReference type="CTD" id="39536"/>
<evidence type="ECO:0000256" key="7">
    <source>
        <dbReference type="ARBA" id="ARBA00023054"/>
    </source>
</evidence>
<evidence type="ECO:0000256" key="9">
    <source>
        <dbReference type="SAM" id="Coils"/>
    </source>
</evidence>
<evidence type="ECO:0000256" key="5">
    <source>
        <dbReference type="ARBA" id="ARBA00022701"/>
    </source>
</evidence>
<feature type="coiled-coil region" evidence="9">
    <location>
        <begin position="242"/>
        <end position="269"/>
    </location>
</feature>
<keyword evidence="8" id="KW-0206">Cytoskeleton</keyword>
<dbReference type="Pfam" id="PF01302">
    <property type="entry name" value="CAP_GLY"/>
    <property type="match status" value="1"/>
</dbReference>
<dbReference type="InterPro" id="IPR022157">
    <property type="entry name" value="Dynactin"/>
</dbReference>
<evidence type="ECO:0000256" key="8">
    <source>
        <dbReference type="ARBA" id="ARBA00023212"/>
    </source>
</evidence>
<evidence type="ECO:0000313" key="12">
    <source>
        <dbReference type="Proteomes" id="UP000695007"/>
    </source>
</evidence>
<dbReference type="GO" id="GO:0005874">
    <property type="term" value="C:microtubule"/>
    <property type="evidence" value="ECO:0007669"/>
    <property type="project" value="UniProtKB-KW"/>
</dbReference>
<dbReference type="KEGG" id="csol:105366712"/>
<dbReference type="Pfam" id="PF12455">
    <property type="entry name" value="Dynactin"/>
    <property type="match status" value="1"/>
</dbReference>
<dbReference type="GeneID" id="105366712"/>
<feature type="region of interest" description="Disordered" evidence="10">
    <location>
        <begin position="76"/>
        <end position="210"/>
    </location>
</feature>
<feature type="domain" description="CAP-Gly" evidence="11">
    <location>
        <begin position="24"/>
        <end position="66"/>
    </location>
</feature>
<keyword evidence="7 9" id="KW-0175">Coiled coil</keyword>
<dbReference type="PROSITE" id="PS50245">
    <property type="entry name" value="CAP_GLY_2"/>
    <property type="match status" value="1"/>
</dbReference>
<keyword evidence="6" id="KW-0243">Dynein</keyword>